<dbReference type="Gene3D" id="3.30.420.40">
    <property type="match status" value="1"/>
</dbReference>
<feature type="transmembrane region" description="Helical" evidence="2">
    <location>
        <begin position="70"/>
        <end position="91"/>
    </location>
</feature>
<reference evidence="3" key="1">
    <citation type="submission" date="2022-11" db="EMBL/GenBank/DDBJ databases">
        <title>Centuries of genome instability and evolution in soft-shell clam transmissible cancer (bioRxiv).</title>
        <authorList>
            <person name="Hart S.F.M."/>
            <person name="Yonemitsu M.A."/>
            <person name="Giersch R.M."/>
            <person name="Beal B.F."/>
            <person name="Arriagada G."/>
            <person name="Davis B.W."/>
            <person name="Ostrander E.A."/>
            <person name="Goff S.P."/>
            <person name="Metzger M.J."/>
        </authorList>
    </citation>
    <scope>NUCLEOTIDE SEQUENCE</scope>
    <source>
        <strain evidence="3">MELC-2E11</strain>
        <tissue evidence="3">Siphon/mantle</tissue>
    </source>
</reference>
<keyword evidence="2" id="KW-0472">Membrane</keyword>
<sequence>MWCLYYTNQYVVSILYQSVCCVYTLPISMWCLYFTNQYVVSILYQSVCGVYTLPISMWCLYFTNQYVVSILYQSVCGVYTLPISMSCLYLTNQYVVSILYQSVCGVYTLPISMWCLYYTNQYVVSILYQSVCGVYTLPISVCYLYHCSGAESMPCTPYEFPNGHNRDFAEDRIKIPEMLFDSSLIKSMRLKMIASTQATERRFSTWIGGSILASLRFVCLSQGSFQQMWISKQEYDEGGKSCVEKKCP</sequence>
<evidence type="ECO:0000313" key="3">
    <source>
        <dbReference type="EMBL" id="WAR01134.1"/>
    </source>
</evidence>
<dbReference type="SUPFAM" id="SSF53067">
    <property type="entry name" value="Actin-like ATPase domain"/>
    <property type="match status" value="1"/>
</dbReference>
<dbReference type="InterPro" id="IPR004001">
    <property type="entry name" value="Actin_CS"/>
</dbReference>
<dbReference type="InterPro" id="IPR043129">
    <property type="entry name" value="ATPase_NBD"/>
</dbReference>
<evidence type="ECO:0000256" key="2">
    <source>
        <dbReference type="SAM" id="Phobius"/>
    </source>
</evidence>
<accession>A0ABY7DVP3</accession>
<evidence type="ECO:0000313" key="4">
    <source>
        <dbReference type="Proteomes" id="UP001164746"/>
    </source>
</evidence>
<keyword evidence="4" id="KW-1185">Reference proteome</keyword>
<feature type="transmembrane region" description="Helical" evidence="2">
    <location>
        <begin position="14"/>
        <end position="35"/>
    </location>
</feature>
<dbReference type="PROSITE" id="PS00432">
    <property type="entry name" value="ACTINS_2"/>
    <property type="match status" value="1"/>
</dbReference>
<feature type="transmembrane region" description="Helical" evidence="2">
    <location>
        <begin position="42"/>
        <end position="64"/>
    </location>
</feature>
<dbReference type="EMBL" id="CP111015">
    <property type="protein sequence ID" value="WAR01134.1"/>
    <property type="molecule type" value="Genomic_DNA"/>
</dbReference>
<keyword evidence="2" id="KW-0812">Transmembrane</keyword>
<dbReference type="Proteomes" id="UP001164746">
    <property type="component" value="Chromosome 4"/>
</dbReference>
<protein>
    <submittedName>
        <fullName evidence="3">ACL6A-like protein</fullName>
    </submittedName>
</protein>
<feature type="transmembrane region" description="Helical" evidence="2">
    <location>
        <begin position="126"/>
        <end position="145"/>
    </location>
</feature>
<gene>
    <name evidence="3" type="ORF">MAR_007692</name>
</gene>
<name>A0ABY7DVP3_MYAAR</name>
<dbReference type="Pfam" id="PF00022">
    <property type="entry name" value="Actin"/>
    <property type="match status" value="1"/>
</dbReference>
<evidence type="ECO:0000256" key="1">
    <source>
        <dbReference type="ARBA" id="ARBA00003520"/>
    </source>
</evidence>
<feature type="transmembrane region" description="Helical" evidence="2">
    <location>
        <begin position="98"/>
        <end position="120"/>
    </location>
</feature>
<dbReference type="InterPro" id="IPR004000">
    <property type="entry name" value="Actin"/>
</dbReference>
<proteinExistence type="predicted"/>
<comment type="function">
    <text evidence="1">Actins are highly conserved proteins that are involved in various types of cell motility and are ubiquitously expressed in all eukaryotic cells.</text>
</comment>
<keyword evidence="2" id="KW-1133">Transmembrane helix</keyword>
<organism evidence="3 4">
    <name type="scientific">Mya arenaria</name>
    <name type="common">Soft-shell clam</name>
    <dbReference type="NCBI Taxonomy" id="6604"/>
    <lineage>
        <taxon>Eukaryota</taxon>
        <taxon>Metazoa</taxon>
        <taxon>Spiralia</taxon>
        <taxon>Lophotrochozoa</taxon>
        <taxon>Mollusca</taxon>
        <taxon>Bivalvia</taxon>
        <taxon>Autobranchia</taxon>
        <taxon>Heteroconchia</taxon>
        <taxon>Euheterodonta</taxon>
        <taxon>Imparidentia</taxon>
        <taxon>Neoheterodontei</taxon>
        <taxon>Myida</taxon>
        <taxon>Myoidea</taxon>
        <taxon>Myidae</taxon>
        <taxon>Mya</taxon>
    </lineage>
</organism>